<proteinExistence type="inferred from homology"/>
<keyword evidence="1" id="KW-0520">NAD</keyword>
<dbReference type="EMBL" id="JADEYC010000016">
    <property type="protein sequence ID" value="MBE9374919.1"/>
    <property type="molecule type" value="Genomic_DNA"/>
</dbReference>
<dbReference type="AlphaFoldDB" id="A0A929G023"/>
<comment type="catalytic activity">
    <reaction evidence="1">
        <text>a quinone + NADH + 5 H(+)(in) = a quinol + NAD(+) + 4 H(+)(out)</text>
        <dbReference type="Rhea" id="RHEA:57888"/>
        <dbReference type="ChEBI" id="CHEBI:15378"/>
        <dbReference type="ChEBI" id="CHEBI:24646"/>
        <dbReference type="ChEBI" id="CHEBI:57540"/>
        <dbReference type="ChEBI" id="CHEBI:57945"/>
        <dbReference type="ChEBI" id="CHEBI:132124"/>
    </reaction>
</comment>
<keyword evidence="1" id="KW-0812">Transmembrane</keyword>
<sequence>MTVTAAPVLAQAGSAVVGAGETAAFWVLGPLALVGALGMVFARNAVHSALWLVLTMLCLGVLYMAQSASFLGFTQIIVYTGAIMMLFLFVLMMVGRDASDSVVEVLRGQRLWAGIGGVALAVLLTAGLSRALVDVPVAAPLDPWAPSGGGAGGLGMLIFTDYLFPFELTSALLITAAVGAMVLAYGGKGRGPRLGQRDQADARFRGDRPSPQPGPGVYATANSVAVPALLPDGSVAPESMSELLANLPADELVADREAVAGTGPEPDPHALTEEPAREHGSGAQQEPSNGTVSDPEGESGPASEPEDGNNGDGTGSAHASPEEVRQ</sequence>
<evidence type="ECO:0000256" key="1">
    <source>
        <dbReference type="RuleBase" id="RU004429"/>
    </source>
</evidence>
<keyword evidence="4" id="KW-1185">Reference proteome</keyword>
<feature type="compositionally biased region" description="Basic and acidic residues" evidence="2">
    <location>
        <begin position="266"/>
        <end position="280"/>
    </location>
</feature>
<dbReference type="PANTHER" id="PTHR33269">
    <property type="entry name" value="NADH-UBIQUINONE OXIDOREDUCTASE CHAIN 6"/>
    <property type="match status" value="1"/>
</dbReference>
<gene>
    <name evidence="3" type="ORF">IQ251_10735</name>
</gene>
<keyword evidence="1" id="KW-0874">Quinone</keyword>
<dbReference type="Gene3D" id="1.20.120.1200">
    <property type="entry name" value="NADH-ubiquinone/plastoquinone oxidoreductase chain 6, subunit NuoJ"/>
    <property type="match status" value="1"/>
</dbReference>
<feature type="transmembrane region" description="Helical" evidence="1">
    <location>
        <begin position="72"/>
        <end position="91"/>
    </location>
</feature>
<comment type="subcellular location">
    <subcellularLocation>
        <location evidence="1">Cell membrane</location>
        <topology evidence="1">Multi-pass membrane protein</topology>
    </subcellularLocation>
</comment>
<dbReference type="InterPro" id="IPR001457">
    <property type="entry name" value="NADH_UbQ/plastoQ_OxRdtase_su6"/>
</dbReference>
<evidence type="ECO:0000313" key="3">
    <source>
        <dbReference type="EMBL" id="MBE9374919.1"/>
    </source>
</evidence>
<accession>A0A929G023</accession>
<keyword evidence="1" id="KW-0472">Membrane</keyword>
<dbReference type="GO" id="GO:0005886">
    <property type="term" value="C:plasma membrane"/>
    <property type="evidence" value="ECO:0007669"/>
    <property type="project" value="UniProtKB-SubCell"/>
</dbReference>
<dbReference type="GO" id="GO:0016491">
    <property type="term" value="F:oxidoreductase activity"/>
    <property type="evidence" value="ECO:0007669"/>
    <property type="project" value="UniProtKB-KW"/>
</dbReference>
<feature type="transmembrane region" description="Helical" evidence="1">
    <location>
        <begin position="111"/>
        <end position="133"/>
    </location>
</feature>
<dbReference type="RefSeq" id="WP_193928370.1">
    <property type="nucleotide sequence ID" value="NZ_JADEYC010000016.1"/>
</dbReference>
<feature type="transmembrane region" description="Helical" evidence="1">
    <location>
        <begin position="49"/>
        <end position="66"/>
    </location>
</feature>
<keyword evidence="1" id="KW-1003">Cell membrane</keyword>
<dbReference type="PANTHER" id="PTHR33269:SF19">
    <property type="entry name" value="NADH-QUINONE OXIDOREDUCTASE SUBUNIT J"/>
    <property type="match status" value="1"/>
</dbReference>
<feature type="compositionally biased region" description="Polar residues" evidence="2">
    <location>
        <begin position="282"/>
        <end position="292"/>
    </location>
</feature>
<evidence type="ECO:0000256" key="2">
    <source>
        <dbReference type="SAM" id="MobiDB-lite"/>
    </source>
</evidence>
<dbReference type="GO" id="GO:0008137">
    <property type="term" value="F:NADH dehydrogenase (ubiquinone) activity"/>
    <property type="evidence" value="ECO:0007669"/>
    <property type="project" value="UniProtKB-UniRule"/>
</dbReference>
<feature type="transmembrane region" description="Helical" evidence="1">
    <location>
        <begin position="162"/>
        <end position="187"/>
    </location>
</feature>
<comment type="function">
    <text evidence="1">NDH-1 shuttles electrons from NADH, via FMN and iron-sulfur (Fe-S) centers, to quinones in the respiratory chain. Couples the redox reaction to proton translocation (for every two electrons transferred, four hydrogen ions are translocated across the cytoplasmic membrane), and thus conserves the redox energy in a proton gradient.</text>
</comment>
<feature type="transmembrane region" description="Helical" evidence="1">
    <location>
        <begin position="24"/>
        <end position="42"/>
    </location>
</feature>
<dbReference type="EC" id="7.1.1.-" evidence="1"/>
<keyword evidence="1" id="KW-1133">Transmembrane helix</keyword>
<feature type="region of interest" description="Disordered" evidence="2">
    <location>
        <begin position="259"/>
        <end position="326"/>
    </location>
</feature>
<dbReference type="Pfam" id="PF00499">
    <property type="entry name" value="Oxidored_q3"/>
    <property type="match status" value="1"/>
</dbReference>
<organism evidence="3 4">
    <name type="scientific">Saccharopolyspora montiporae</name>
    <dbReference type="NCBI Taxonomy" id="2781240"/>
    <lineage>
        <taxon>Bacteria</taxon>
        <taxon>Bacillati</taxon>
        <taxon>Actinomycetota</taxon>
        <taxon>Actinomycetes</taxon>
        <taxon>Pseudonocardiales</taxon>
        <taxon>Pseudonocardiaceae</taxon>
        <taxon>Saccharopolyspora</taxon>
    </lineage>
</organism>
<keyword evidence="3" id="KW-0560">Oxidoreductase</keyword>
<dbReference type="GO" id="GO:0048038">
    <property type="term" value="F:quinone binding"/>
    <property type="evidence" value="ECO:0007669"/>
    <property type="project" value="UniProtKB-UniRule"/>
</dbReference>
<name>A0A929G023_9PSEU</name>
<dbReference type="InterPro" id="IPR042106">
    <property type="entry name" value="Nuo/plastoQ_OxRdtase_6_NuoJ"/>
</dbReference>
<reference evidence="3" key="1">
    <citation type="submission" date="2020-10" db="EMBL/GenBank/DDBJ databases">
        <title>Diversity and distribution of actinomycetes associated with coral in the coast of Hainan.</title>
        <authorList>
            <person name="Li F."/>
        </authorList>
    </citation>
    <scope>NUCLEOTIDE SEQUENCE</scope>
    <source>
        <strain evidence="3">HNM0983</strain>
    </source>
</reference>
<evidence type="ECO:0000313" key="4">
    <source>
        <dbReference type="Proteomes" id="UP000598360"/>
    </source>
</evidence>
<dbReference type="Proteomes" id="UP000598360">
    <property type="component" value="Unassembled WGS sequence"/>
</dbReference>
<protein>
    <recommendedName>
        <fullName evidence="1">NADH-quinone oxidoreductase subunit J</fullName>
        <ecNumber evidence="1">7.1.1.-</ecNumber>
    </recommendedName>
</protein>
<comment type="caution">
    <text evidence="3">The sequence shown here is derived from an EMBL/GenBank/DDBJ whole genome shotgun (WGS) entry which is preliminary data.</text>
</comment>
<dbReference type="NCBIfam" id="NF005165">
    <property type="entry name" value="PRK06638.1-5"/>
    <property type="match status" value="1"/>
</dbReference>
<comment type="similarity">
    <text evidence="1">Belongs to the complex I subunit 6 family.</text>
</comment>